<accession>A0ABV1ACL9</accession>
<keyword evidence="1" id="KW-1133">Transmembrane helix</keyword>
<protein>
    <submittedName>
        <fullName evidence="2">Uncharacterized protein</fullName>
    </submittedName>
</protein>
<organism evidence="2 3">
    <name type="scientific">Ameca splendens</name>
    <dbReference type="NCBI Taxonomy" id="208324"/>
    <lineage>
        <taxon>Eukaryota</taxon>
        <taxon>Metazoa</taxon>
        <taxon>Chordata</taxon>
        <taxon>Craniata</taxon>
        <taxon>Vertebrata</taxon>
        <taxon>Euteleostomi</taxon>
        <taxon>Actinopterygii</taxon>
        <taxon>Neopterygii</taxon>
        <taxon>Teleostei</taxon>
        <taxon>Neoteleostei</taxon>
        <taxon>Acanthomorphata</taxon>
        <taxon>Ovalentaria</taxon>
        <taxon>Atherinomorphae</taxon>
        <taxon>Cyprinodontiformes</taxon>
        <taxon>Goodeidae</taxon>
        <taxon>Ameca</taxon>
    </lineage>
</organism>
<feature type="transmembrane region" description="Helical" evidence="1">
    <location>
        <begin position="16"/>
        <end position="33"/>
    </location>
</feature>
<name>A0ABV1ACL9_9TELE</name>
<evidence type="ECO:0000313" key="2">
    <source>
        <dbReference type="EMBL" id="MEQ2315919.1"/>
    </source>
</evidence>
<gene>
    <name evidence="2" type="ORF">AMECASPLE_027424</name>
</gene>
<reference evidence="2 3" key="1">
    <citation type="submission" date="2021-06" db="EMBL/GenBank/DDBJ databases">
        <authorList>
            <person name="Palmer J.M."/>
        </authorList>
    </citation>
    <scope>NUCLEOTIDE SEQUENCE [LARGE SCALE GENOMIC DNA]</scope>
    <source>
        <strain evidence="2 3">AS_MEX2019</strain>
        <tissue evidence="2">Muscle</tissue>
    </source>
</reference>
<sequence>MFADIINQPPCRKHRLLLMYFAANIILGERSLFQTASFVSCFVSPSITLSNIVHLFLSVSLFLLLSTSPSVILSNYQTQTNVFLDRQSLQVEGGPTWVGRNTLVHIYNLYWNQT</sequence>
<evidence type="ECO:0000313" key="3">
    <source>
        <dbReference type="Proteomes" id="UP001469553"/>
    </source>
</evidence>
<evidence type="ECO:0000256" key="1">
    <source>
        <dbReference type="SAM" id="Phobius"/>
    </source>
</evidence>
<keyword evidence="3" id="KW-1185">Reference proteome</keyword>
<comment type="caution">
    <text evidence="2">The sequence shown here is derived from an EMBL/GenBank/DDBJ whole genome shotgun (WGS) entry which is preliminary data.</text>
</comment>
<keyword evidence="1" id="KW-0472">Membrane</keyword>
<proteinExistence type="predicted"/>
<dbReference type="EMBL" id="JAHRIP010087540">
    <property type="protein sequence ID" value="MEQ2315919.1"/>
    <property type="molecule type" value="Genomic_DNA"/>
</dbReference>
<feature type="transmembrane region" description="Helical" evidence="1">
    <location>
        <begin position="53"/>
        <end position="76"/>
    </location>
</feature>
<keyword evidence="1" id="KW-0812">Transmembrane</keyword>
<dbReference type="Proteomes" id="UP001469553">
    <property type="component" value="Unassembled WGS sequence"/>
</dbReference>